<dbReference type="FunFam" id="3.30.70.240:FF:000001">
    <property type="entry name" value="Elongation factor G"/>
    <property type="match status" value="1"/>
</dbReference>
<dbReference type="PRINTS" id="PR00315">
    <property type="entry name" value="ELONGATNFCT"/>
</dbReference>
<dbReference type="Gene3D" id="3.30.230.10">
    <property type="match status" value="1"/>
</dbReference>
<dbReference type="Gene3D" id="3.40.50.300">
    <property type="entry name" value="P-loop containing nucleotide triphosphate hydrolases"/>
    <property type="match status" value="1"/>
</dbReference>
<protein>
    <recommendedName>
        <fullName evidence="6 7">Elongation factor G</fullName>
        <shortName evidence="6">EF-G</shortName>
    </recommendedName>
</protein>
<dbReference type="SUPFAM" id="SSF54980">
    <property type="entry name" value="EF-G C-terminal domain-like"/>
    <property type="match status" value="2"/>
</dbReference>
<dbReference type="NCBIfam" id="TIGR00484">
    <property type="entry name" value="EF-G"/>
    <property type="match status" value="1"/>
</dbReference>
<evidence type="ECO:0000259" key="8">
    <source>
        <dbReference type="PROSITE" id="PS51722"/>
    </source>
</evidence>
<dbReference type="InterPro" id="IPR005517">
    <property type="entry name" value="Transl_elong_EFG/EF2_IV"/>
</dbReference>
<dbReference type="Pfam" id="PF00679">
    <property type="entry name" value="EFG_C"/>
    <property type="match status" value="1"/>
</dbReference>
<dbReference type="Gene3D" id="3.30.70.870">
    <property type="entry name" value="Elongation Factor G (Translational Gtpase), domain 3"/>
    <property type="match status" value="1"/>
</dbReference>
<dbReference type="InterPro" id="IPR009000">
    <property type="entry name" value="Transl_B-barrel_sf"/>
</dbReference>
<evidence type="ECO:0000256" key="1">
    <source>
        <dbReference type="ARBA" id="ARBA00005870"/>
    </source>
</evidence>
<dbReference type="NCBIfam" id="NF009381">
    <property type="entry name" value="PRK12740.1-5"/>
    <property type="match status" value="1"/>
</dbReference>
<dbReference type="NCBIfam" id="TIGR00231">
    <property type="entry name" value="small_GTP"/>
    <property type="match status" value="1"/>
</dbReference>
<keyword evidence="4 6" id="KW-0648">Protein biosynthesis</keyword>
<dbReference type="Proteomes" id="UP000777784">
    <property type="component" value="Unassembled WGS sequence"/>
</dbReference>
<dbReference type="PANTHER" id="PTHR43261:SF1">
    <property type="entry name" value="RIBOSOME-RELEASING FACTOR 2, MITOCHONDRIAL"/>
    <property type="match status" value="1"/>
</dbReference>
<gene>
    <name evidence="6 9" type="primary">fusA</name>
    <name evidence="9" type="ORF">KJ970_01780</name>
</gene>
<name>A0A948WB47_UNCEI</name>
<dbReference type="Pfam" id="PF14492">
    <property type="entry name" value="EFG_III"/>
    <property type="match status" value="1"/>
</dbReference>
<dbReference type="InterPro" id="IPR035647">
    <property type="entry name" value="EFG_III/V"/>
</dbReference>
<dbReference type="InterPro" id="IPR031157">
    <property type="entry name" value="G_TR_CS"/>
</dbReference>
<evidence type="ECO:0000256" key="2">
    <source>
        <dbReference type="ARBA" id="ARBA00022741"/>
    </source>
</evidence>
<dbReference type="InterPro" id="IPR014721">
    <property type="entry name" value="Ribsml_uS5_D2-typ_fold_subgr"/>
</dbReference>
<dbReference type="InterPro" id="IPR009022">
    <property type="entry name" value="EFG_III"/>
</dbReference>
<proteinExistence type="inferred from homology"/>
<keyword evidence="3 6" id="KW-0251">Elongation factor</keyword>
<comment type="function">
    <text evidence="6">Catalyzes the GTP-dependent ribosomal translocation step during translation elongation. During this step, the ribosome changes from the pre-translocational (PRE) to the post-translocational (POST) state as the newly formed A-site-bound peptidyl-tRNA and P-site-bound deacylated tRNA move to the P and E sites, respectively. Catalyzes the coordinated movement of the two tRNA molecules, the mRNA and conformational changes in the ribosome.</text>
</comment>
<dbReference type="InterPro" id="IPR000795">
    <property type="entry name" value="T_Tr_GTP-bd_dom"/>
</dbReference>
<comment type="subcellular location">
    <subcellularLocation>
        <location evidence="6">Cytoplasm</location>
    </subcellularLocation>
</comment>
<dbReference type="Gene3D" id="3.30.70.240">
    <property type="match status" value="1"/>
</dbReference>
<dbReference type="PROSITE" id="PS51722">
    <property type="entry name" value="G_TR_2"/>
    <property type="match status" value="1"/>
</dbReference>
<dbReference type="SMART" id="SM00889">
    <property type="entry name" value="EFG_IV"/>
    <property type="match status" value="1"/>
</dbReference>
<dbReference type="SMART" id="SM00838">
    <property type="entry name" value="EFG_C"/>
    <property type="match status" value="1"/>
</dbReference>
<accession>A0A948WB47</accession>
<dbReference type="CDD" id="cd01886">
    <property type="entry name" value="EF-G"/>
    <property type="match status" value="1"/>
</dbReference>
<evidence type="ECO:0000313" key="9">
    <source>
        <dbReference type="EMBL" id="MBU2689633.1"/>
    </source>
</evidence>
<dbReference type="InterPro" id="IPR020568">
    <property type="entry name" value="Ribosomal_Su5_D2-typ_SF"/>
</dbReference>
<dbReference type="Pfam" id="PF22042">
    <property type="entry name" value="EF-G_D2"/>
    <property type="match status" value="1"/>
</dbReference>
<dbReference type="SUPFAM" id="SSF50447">
    <property type="entry name" value="Translation proteins"/>
    <property type="match status" value="1"/>
</dbReference>
<dbReference type="InterPro" id="IPR027417">
    <property type="entry name" value="P-loop_NTPase"/>
</dbReference>
<dbReference type="HAMAP" id="MF_00054_B">
    <property type="entry name" value="EF_G_EF_2_B"/>
    <property type="match status" value="1"/>
</dbReference>
<dbReference type="SUPFAM" id="SSF54211">
    <property type="entry name" value="Ribosomal protein S5 domain 2-like"/>
    <property type="match status" value="1"/>
</dbReference>
<dbReference type="InterPro" id="IPR035649">
    <property type="entry name" value="EFG_V"/>
</dbReference>
<dbReference type="CDD" id="cd16262">
    <property type="entry name" value="EFG_III"/>
    <property type="match status" value="1"/>
</dbReference>
<evidence type="ECO:0000256" key="5">
    <source>
        <dbReference type="ARBA" id="ARBA00023134"/>
    </source>
</evidence>
<feature type="binding site" evidence="6">
    <location>
        <begin position="81"/>
        <end position="85"/>
    </location>
    <ligand>
        <name>GTP</name>
        <dbReference type="ChEBI" id="CHEBI:37565"/>
    </ligand>
</feature>
<dbReference type="InterPro" id="IPR041095">
    <property type="entry name" value="EFG_II"/>
</dbReference>
<dbReference type="SUPFAM" id="SSF52540">
    <property type="entry name" value="P-loop containing nucleoside triphosphate hydrolases"/>
    <property type="match status" value="1"/>
</dbReference>
<keyword evidence="2 6" id="KW-0547">Nucleotide-binding</keyword>
<dbReference type="GO" id="GO:0003746">
    <property type="term" value="F:translation elongation factor activity"/>
    <property type="evidence" value="ECO:0007669"/>
    <property type="project" value="UniProtKB-UniRule"/>
</dbReference>
<dbReference type="FunFam" id="3.30.70.870:FF:000001">
    <property type="entry name" value="Elongation factor G"/>
    <property type="match status" value="1"/>
</dbReference>
<dbReference type="GO" id="GO:0005737">
    <property type="term" value="C:cytoplasm"/>
    <property type="evidence" value="ECO:0007669"/>
    <property type="project" value="UniProtKB-SubCell"/>
</dbReference>
<dbReference type="FunFam" id="3.40.50.300:FF:000029">
    <property type="entry name" value="Elongation factor G"/>
    <property type="match status" value="1"/>
</dbReference>
<dbReference type="Pfam" id="PF03764">
    <property type="entry name" value="EFG_IV"/>
    <property type="match status" value="1"/>
</dbReference>
<feature type="domain" description="Tr-type G" evidence="8">
    <location>
        <begin position="8"/>
        <end position="283"/>
    </location>
</feature>
<evidence type="ECO:0000256" key="7">
    <source>
        <dbReference type="NCBIfam" id="TIGR00484"/>
    </source>
</evidence>
<keyword evidence="5 6" id="KW-0342">GTP-binding</keyword>
<dbReference type="InterPro" id="IPR053905">
    <property type="entry name" value="EF-G-like_DII"/>
</dbReference>
<feature type="binding site" evidence="6">
    <location>
        <begin position="17"/>
        <end position="24"/>
    </location>
    <ligand>
        <name>GTP</name>
        <dbReference type="ChEBI" id="CHEBI:37565"/>
    </ligand>
</feature>
<evidence type="ECO:0000313" key="10">
    <source>
        <dbReference type="Proteomes" id="UP000777784"/>
    </source>
</evidence>
<evidence type="ECO:0000256" key="4">
    <source>
        <dbReference type="ARBA" id="ARBA00022917"/>
    </source>
</evidence>
<dbReference type="GO" id="GO:0032790">
    <property type="term" value="P:ribosome disassembly"/>
    <property type="evidence" value="ECO:0007669"/>
    <property type="project" value="TreeGrafter"/>
</dbReference>
<dbReference type="PANTHER" id="PTHR43261">
    <property type="entry name" value="TRANSLATION ELONGATION FACTOR G-RELATED"/>
    <property type="match status" value="1"/>
</dbReference>
<dbReference type="Pfam" id="PF00009">
    <property type="entry name" value="GTP_EFTU"/>
    <property type="match status" value="1"/>
</dbReference>
<dbReference type="EMBL" id="JAHJDP010000012">
    <property type="protein sequence ID" value="MBU2689633.1"/>
    <property type="molecule type" value="Genomic_DNA"/>
</dbReference>
<dbReference type="GO" id="GO:0003924">
    <property type="term" value="F:GTPase activity"/>
    <property type="evidence" value="ECO:0007669"/>
    <property type="project" value="InterPro"/>
</dbReference>
<dbReference type="Gene3D" id="2.40.30.10">
    <property type="entry name" value="Translation factors"/>
    <property type="match status" value="1"/>
</dbReference>
<dbReference type="InterPro" id="IPR000640">
    <property type="entry name" value="EFG_V-like"/>
</dbReference>
<dbReference type="InterPro" id="IPR004540">
    <property type="entry name" value="Transl_elong_EFG/EF2"/>
</dbReference>
<comment type="similarity">
    <text evidence="1 6">Belongs to the TRAFAC class translation factor GTPase superfamily. Classic translation factor GTPase family. EF-G/EF-2 subfamily.</text>
</comment>
<comment type="caution">
    <text evidence="9">The sequence shown here is derived from an EMBL/GenBank/DDBJ whole genome shotgun (WGS) entry which is preliminary data.</text>
</comment>
<reference evidence="9" key="1">
    <citation type="submission" date="2021-05" db="EMBL/GenBank/DDBJ databases">
        <title>Energy efficiency and biological interactions define the core microbiome of deep oligotrophic groundwater.</title>
        <authorList>
            <person name="Mehrshad M."/>
            <person name="Lopez-Fernandez M."/>
            <person name="Bell E."/>
            <person name="Bernier-Latmani R."/>
            <person name="Bertilsson S."/>
            <person name="Dopson M."/>
        </authorList>
    </citation>
    <scope>NUCLEOTIDE SEQUENCE</scope>
    <source>
        <strain evidence="9">Modern_marine.mb.64</strain>
    </source>
</reference>
<evidence type="ECO:0000256" key="6">
    <source>
        <dbReference type="HAMAP-Rule" id="MF_00054"/>
    </source>
</evidence>
<organism evidence="9 10">
    <name type="scientific">Eiseniibacteriota bacterium</name>
    <dbReference type="NCBI Taxonomy" id="2212470"/>
    <lineage>
        <taxon>Bacteria</taxon>
        <taxon>Candidatus Eiseniibacteriota</taxon>
    </lineage>
</organism>
<dbReference type="InterPro" id="IPR005225">
    <property type="entry name" value="Small_GTP-bd"/>
</dbReference>
<dbReference type="GO" id="GO:0005525">
    <property type="term" value="F:GTP binding"/>
    <property type="evidence" value="ECO:0007669"/>
    <property type="project" value="UniProtKB-UniRule"/>
</dbReference>
<evidence type="ECO:0000256" key="3">
    <source>
        <dbReference type="ARBA" id="ARBA00022768"/>
    </source>
</evidence>
<dbReference type="AlphaFoldDB" id="A0A948WB47"/>
<sequence>MAKPTRLSRIRNIGIIAHIDAGKTTTTERILFYTGVSHHIGEVDEGSTTTDWMEQERERGITITSAAITCQWRDHQINIVDTPGHVDFTAEVERSLRVLDGAVVVLCGVGGVEPQTEVVWRQAQHYRVPSIILINKMDRQGADFEKVLSDIREKLEVIPIPLNIPVGSGDTFDGVLDLLSRTHLRWDRESRGREILETPISAAFEKIVEKGRQELFEAVAGEDEAMLDQFISGEELQWEDIYRVLRKATLNRTLIPVFSGAALRDAGIQPVMNGIVDFLPAPDEVPAPRGPDPRTGEIVVRHPTVQDPFCGLAFKTHTDQDRRRSCFIRIYSGKMVEGQTILNVRAGEKDRVARLYRVSADKRKRIPEGLPGDIVVATGLKHSTTSETLTDPDYPVALEAMIFPEPVVSAALEARHGGEEEKIQTALEALARDDPTFIVRIDDQTGQRVISGMGELHLEILEDRLVREFNLKIRVGKPQVSYRESISETVKSEGRFQKVLGGSEQFGEVTLMLRPRARGTGNEFINSITEDLIPAPFINVIESAVREGLGSGIRLGYPIVDVEVELIGCSHNENSSSELGYRNATLMALRDGCEKAGPILLEPNMRLELTYPTEFTGSVLTGLASRGGRVLGTETRENFQIVKARVPLARMFGYATDLRSVTQGRGGYSMMLDRFEEVSDPEAKHISY</sequence>
<keyword evidence="6" id="KW-0963">Cytoplasm</keyword>
<feature type="binding site" evidence="6">
    <location>
        <begin position="135"/>
        <end position="138"/>
    </location>
    <ligand>
        <name>GTP</name>
        <dbReference type="ChEBI" id="CHEBI:37565"/>
    </ligand>
</feature>
<dbReference type="CDD" id="cd03713">
    <property type="entry name" value="EFG_mtEFG_C"/>
    <property type="match status" value="1"/>
</dbReference>
<dbReference type="PROSITE" id="PS00301">
    <property type="entry name" value="G_TR_1"/>
    <property type="match status" value="1"/>
</dbReference>